<dbReference type="GO" id="GO:0004823">
    <property type="term" value="F:leucine-tRNA ligase activity"/>
    <property type="evidence" value="ECO:0007669"/>
    <property type="project" value="UniProtKB-UniRule"/>
</dbReference>
<evidence type="ECO:0000259" key="10">
    <source>
        <dbReference type="Pfam" id="PF00133"/>
    </source>
</evidence>
<feature type="domain" description="Methionyl/Valyl/Leucyl/Isoleucyl-tRNA synthetase anticodon-binding" evidence="11">
    <location>
        <begin position="701"/>
        <end position="831"/>
    </location>
</feature>
<comment type="catalytic activity">
    <reaction evidence="8">
        <text>tRNA(Leu) + L-leucine + ATP = L-leucyl-tRNA(Leu) + AMP + diphosphate</text>
        <dbReference type="Rhea" id="RHEA:11688"/>
        <dbReference type="Rhea" id="RHEA-COMP:9613"/>
        <dbReference type="Rhea" id="RHEA-COMP:9622"/>
        <dbReference type="ChEBI" id="CHEBI:30616"/>
        <dbReference type="ChEBI" id="CHEBI:33019"/>
        <dbReference type="ChEBI" id="CHEBI:57427"/>
        <dbReference type="ChEBI" id="CHEBI:78442"/>
        <dbReference type="ChEBI" id="CHEBI:78494"/>
        <dbReference type="ChEBI" id="CHEBI:456215"/>
        <dbReference type="EC" id="6.1.1.4"/>
    </reaction>
</comment>
<evidence type="ECO:0000256" key="5">
    <source>
        <dbReference type="ARBA" id="ARBA00022840"/>
    </source>
</evidence>
<dbReference type="Gene3D" id="1.10.10.720">
    <property type="entry name" value="leucyl-tRNA synthetase"/>
    <property type="match status" value="1"/>
</dbReference>
<dbReference type="STRING" id="351160.RCIX858"/>
<dbReference type="EMBL" id="AM114193">
    <property type="protein sequence ID" value="CAJ36221.1"/>
    <property type="molecule type" value="Genomic_DNA"/>
</dbReference>
<evidence type="ECO:0000313" key="12">
    <source>
        <dbReference type="EMBL" id="CAJ36221.1"/>
    </source>
</evidence>
<dbReference type="EC" id="6.1.1.4" evidence="8"/>
<dbReference type="InterPro" id="IPR004493">
    <property type="entry name" value="Leu-tRNA-synth_Ia_arc/euk"/>
</dbReference>
<dbReference type="Gene3D" id="3.40.50.620">
    <property type="entry name" value="HUPs"/>
    <property type="match status" value="1"/>
</dbReference>
<dbReference type="Gene3D" id="3.90.740.10">
    <property type="entry name" value="Valyl/Leucyl/Isoleucyl-tRNA synthetase, editing domain"/>
    <property type="match status" value="1"/>
</dbReference>
<feature type="region of interest" description="Disordered" evidence="9">
    <location>
        <begin position="917"/>
        <end position="937"/>
    </location>
</feature>
<dbReference type="Pfam" id="PF00133">
    <property type="entry name" value="tRNA-synt_1"/>
    <property type="match status" value="1"/>
</dbReference>
<keyword evidence="2 8" id="KW-0963">Cytoplasm</keyword>
<dbReference type="RefSeq" id="WP_012036296.1">
    <property type="nucleotide sequence ID" value="NC_009464.1"/>
</dbReference>
<dbReference type="Proteomes" id="UP000000663">
    <property type="component" value="Chromosome"/>
</dbReference>
<keyword evidence="4 8" id="KW-0547">Nucleotide-binding</keyword>
<dbReference type="Gene3D" id="3.30.2320.20">
    <property type="entry name" value="Class I aminoacyl-tRNA synthetases (RS)"/>
    <property type="match status" value="1"/>
</dbReference>
<keyword evidence="13" id="KW-1185">Reference proteome</keyword>
<dbReference type="InterPro" id="IPR020791">
    <property type="entry name" value="Leu-tRNA-lgase_arc"/>
</dbReference>
<feature type="domain" description="Aminoacyl-tRNA synthetase class Ia" evidence="10">
    <location>
        <begin position="10"/>
        <end position="667"/>
    </location>
</feature>
<dbReference type="KEGG" id="rci:RCIX858"/>
<dbReference type="PANTHER" id="PTHR45794:SF1">
    <property type="entry name" value="LEUCINE--TRNA LIGASE, CYTOPLASMIC"/>
    <property type="match status" value="1"/>
</dbReference>
<dbReference type="PANTHER" id="PTHR45794">
    <property type="entry name" value="LEUCYL-TRNA SYNTHETASE"/>
    <property type="match status" value="1"/>
</dbReference>
<accession>Q0W5X2</accession>
<protein>
    <recommendedName>
        <fullName evidence="8">Leucine--tRNA ligase</fullName>
        <ecNumber evidence="8">6.1.1.4</ecNumber>
    </recommendedName>
    <alternativeName>
        <fullName evidence="8">Leucyl-tRNA synthetase</fullName>
        <shortName evidence="8">LeuRS</shortName>
    </alternativeName>
</protein>
<dbReference type="InterPro" id="IPR014729">
    <property type="entry name" value="Rossmann-like_a/b/a_fold"/>
</dbReference>
<dbReference type="Gene3D" id="1.10.730.10">
    <property type="entry name" value="Isoleucyl-tRNA Synthetase, Domain 1"/>
    <property type="match status" value="1"/>
</dbReference>
<dbReference type="InterPro" id="IPR002300">
    <property type="entry name" value="aa-tRNA-synth_Ia"/>
</dbReference>
<dbReference type="eggNOG" id="arCOG00809">
    <property type="taxonomic scope" value="Archaea"/>
</dbReference>
<dbReference type="NCBIfam" id="TIGR00395">
    <property type="entry name" value="leuS_arch"/>
    <property type="match status" value="1"/>
</dbReference>
<keyword evidence="5 8" id="KW-0067">ATP-binding</keyword>
<keyword evidence="6 8" id="KW-0648">Protein biosynthesis</keyword>
<keyword evidence="3 8" id="KW-0436">Ligase</keyword>
<dbReference type="SUPFAM" id="SSF50677">
    <property type="entry name" value="ValRS/IleRS/LeuRS editing domain"/>
    <property type="match status" value="1"/>
</dbReference>
<dbReference type="GO" id="GO:0005524">
    <property type="term" value="F:ATP binding"/>
    <property type="evidence" value="ECO:0007669"/>
    <property type="project" value="UniProtKB-UniRule"/>
</dbReference>
<comment type="similarity">
    <text evidence="1 8">Belongs to the class-I aminoacyl-tRNA synthetase family.</text>
</comment>
<dbReference type="Pfam" id="PF08264">
    <property type="entry name" value="Anticodon_1"/>
    <property type="match status" value="1"/>
</dbReference>
<dbReference type="PATRIC" id="fig|351160.9.peg.2025"/>
<evidence type="ECO:0000256" key="4">
    <source>
        <dbReference type="ARBA" id="ARBA00022741"/>
    </source>
</evidence>
<comment type="subcellular location">
    <subcellularLocation>
        <location evidence="8">Cytoplasm</location>
    </subcellularLocation>
</comment>
<evidence type="ECO:0000313" key="13">
    <source>
        <dbReference type="Proteomes" id="UP000000663"/>
    </source>
</evidence>
<evidence type="ECO:0000256" key="3">
    <source>
        <dbReference type="ARBA" id="ARBA00022598"/>
    </source>
</evidence>
<comment type="caution">
    <text evidence="8">Lacks conserved residue(s) required for the propagation of feature annotation.</text>
</comment>
<dbReference type="CDD" id="cd07959">
    <property type="entry name" value="Anticodon_Ia_Leu_AEc"/>
    <property type="match status" value="1"/>
</dbReference>
<feature type="short sequence motif" description="'KMSKS' region" evidence="8">
    <location>
        <begin position="628"/>
        <end position="632"/>
    </location>
</feature>
<dbReference type="HAMAP" id="MF_00049_A">
    <property type="entry name" value="Leu_tRNA_synth_A"/>
    <property type="match status" value="1"/>
</dbReference>
<dbReference type="GO" id="GO:0002161">
    <property type="term" value="F:aminoacyl-tRNA deacylase activity"/>
    <property type="evidence" value="ECO:0007669"/>
    <property type="project" value="InterPro"/>
</dbReference>
<evidence type="ECO:0000256" key="6">
    <source>
        <dbReference type="ARBA" id="ARBA00022917"/>
    </source>
</evidence>
<evidence type="ECO:0000259" key="11">
    <source>
        <dbReference type="Pfam" id="PF08264"/>
    </source>
</evidence>
<sequence length="937" mass="107700">MDFKAIEEKWQKRYEDAKAFEPVVEPGRPKYFITFPYPYMNGYFHIGRAFSGIRAEVMARYKLMQGFNVLFPFGFHCTGTPIVAAAERIAEGEKKQMDILRKMGIPEEEIPKFADPVYWTEFFPRETKKDLKRIGAAVDWTRSFITTSLNPPYDHFIQWQMRKLKAGGYIVMGEHPVVWCPRCKSPVGDHGRLEGEGVTPEEIYLIKFKVGDAILPCGTYRPETTFGVTNLWLNPEVTYVRAKVNDEVWIVSEETIGKLENQKFAVTILEKVPGKTLIGQKVLNQVTGTEIPILPATFVDPGVGTGVVMSVPAHAPYDYAALRDIENDPKKFGLDESVISGIKLVNLITIDGYGKFPAKEIVEGMNIKNQDDPKLEEATKEIYKKEFHTGILNENTGKYKGKKVMEAKLELVSDFVHADKAAIFYELPEPVVCRDLTRCVVKIVSDQWFLNYSNPIWKAQAHKALDQMKLYPEKARKQFDYVIDWLKDWACTREYGLGTELPWDKRWVVESLSDSTIYMAFYTISKYIENPEYGIKPEQLTDEFFDYVFLSIGDAESVSKHTGISKDLLNTCKQEFEYWYPFDLRNSGKDLVQNHLAFCIFNHTALFPEKYWPKGMSVNGFLQLDGQKMSTSKGNVHTLRHICDLYGADATRMTLMYGGEGLEDPNWDSEFARNAGPRLTQWYEFAVENYGKGRDDEKYIDRWLESMTIKTLKLTKESMDNMDFRSAIQRGYFDMQRYLKWYIRRSPVPNKRLISWFIEAETKILAPFCPHVCEEIWEKIGGQGFIARAPYPSWDDSVPVDESIEKSEDFIRNVIEDIQEIVEVAQLKEAKEVFIYTADEWKYKALQLASGKNMGDAMKDVMADAEMRKHGKEVSKYVGKVVSERLVYSGVDEKAVLDEAKDFVSREVGMTVTVNPETDPENKRRHAIPGRPALLIK</sequence>
<dbReference type="OrthoDB" id="23906at2157"/>
<evidence type="ECO:0000256" key="8">
    <source>
        <dbReference type="HAMAP-Rule" id="MF_00049"/>
    </source>
</evidence>
<evidence type="ECO:0000256" key="9">
    <source>
        <dbReference type="SAM" id="MobiDB-lite"/>
    </source>
</evidence>
<dbReference type="SUPFAM" id="SSF52374">
    <property type="entry name" value="Nucleotidylyl transferase"/>
    <property type="match status" value="1"/>
</dbReference>
<dbReference type="GO" id="GO:0005737">
    <property type="term" value="C:cytoplasm"/>
    <property type="evidence" value="ECO:0007669"/>
    <property type="project" value="UniProtKB-SubCell"/>
</dbReference>
<evidence type="ECO:0000256" key="1">
    <source>
        <dbReference type="ARBA" id="ARBA00005594"/>
    </source>
</evidence>
<evidence type="ECO:0000256" key="7">
    <source>
        <dbReference type="ARBA" id="ARBA00023146"/>
    </source>
</evidence>
<dbReference type="SUPFAM" id="SSF47323">
    <property type="entry name" value="Anticodon-binding domain of a subclass of class I aminoacyl-tRNA synthetases"/>
    <property type="match status" value="1"/>
</dbReference>
<reference evidence="12 13" key="1">
    <citation type="journal article" date="2006" name="Science">
        <title>Genome of rice cluster I archaea -- the key methane producers in the rice rhizosphere.</title>
        <authorList>
            <person name="Erkel C."/>
            <person name="Kube M."/>
            <person name="Reinhardt R."/>
            <person name="Liesack W."/>
        </authorList>
    </citation>
    <scope>NUCLEOTIDE SEQUENCE [LARGE SCALE GENOMIC DNA]</scope>
    <source>
        <strain evidence="13">DSM 22066 / NBRC 105507 / MRE50</strain>
    </source>
</reference>
<dbReference type="InterPro" id="IPR009080">
    <property type="entry name" value="tRNAsynth_Ia_anticodon-bd"/>
</dbReference>
<dbReference type="NCBIfam" id="NF008957">
    <property type="entry name" value="PRK12300.1"/>
    <property type="match status" value="1"/>
</dbReference>
<evidence type="ECO:0000256" key="2">
    <source>
        <dbReference type="ARBA" id="ARBA00022490"/>
    </source>
</evidence>
<keyword evidence="7 8" id="KW-0030">Aminoacyl-tRNA synthetase</keyword>
<dbReference type="GO" id="GO:0006429">
    <property type="term" value="P:leucyl-tRNA aminoacylation"/>
    <property type="evidence" value="ECO:0007669"/>
    <property type="project" value="UniProtKB-UniRule"/>
</dbReference>
<name>Q0W5X2_METAR</name>
<organism evidence="12 13">
    <name type="scientific">Methanocella arvoryzae (strain DSM 22066 / NBRC 105507 / MRE50)</name>
    <dbReference type="NCBI Taxonomy" id="351160"/>
    <lineage>
        <taxon>Archaea</taxon>
        <taxon>Methanobacteriati</taxon>
        <taxon>Methanobacteriota</taxon>
        <taxon>Stenosarchaea group</taxon>
        <taxon>Methanomicrobia</taxon>
        <taxon>Methanocellales</taxon>
        <taxon>Methanocellaceae</taxon>
        <taxon>Methanocella</taxon>
    </lineage>
</organism>
<dbReference type="AlphaFoldDB" id="Q0W5X2"/>
<gene>
    <name evidence="8 12" type="primary">leuS</name>
    <name evidence="12" type="ORF">RCIX858</name>
</gene>
<dbReference type="InterPro" id="IPR013155">
    <property type="entry name" value="M/V/L/I-tRNA-synth_anticd-bd"/>
</dbReference>
<dbReference type="InterPro" id="IPR009008">
    <property type="entry name" value="Val/Leu/Ile-tRNA-synth_edit"/>
</dbReference>
<proteinExistence type="inferred from homology"/>
<dbReference type="GeneID" id="5145591"/>